<dbReference type="SUPFAM" id="SSF50475">
    <property type="entry name" value="FMN-binding split barrel"/>
    <property type="match status" value="1"/>
</dbReference>
<evidence type="ECO:0000313" key="3">
    <source>
        <dbReference type="EMBL" id="OAQ71267.1"/>
    </source>
</evidence>
<dbReference type="InterPro" id="IPR024624">
    <property type="entry name" value="Pyridox_Oxase_Alr4036_FMN-bd"/>
</dbReference>
<dbReference type="GO" id="GO:0010181">
    <property type="term" value="F:FMN binding"/>
    <property type="evidence" value="ECO:0007669"/>
    <property type="project" value="InterPro"/>
</dbReference>
<accession>A0A179G0P7</accession>
<proteinExistence type="predicted"/>
<dbReference type="Pfam" id="PF12766">
    <property type="entry name" value="Pyridox_oxase_2"/>
    <property type="match status" value="1"/>
</dbReference>
<evidence type="ECO:0000313" key="4">
    <source>
        <dbReference type="Proteomes" id="UP000078397"/>
    </source>
</evidence>
<sequence length="308" mass="34422">MSANHICTEPTVPDPTDGQLPTSASSMDLIHLNESFMTPAIGRLQRLGHQLQRNMASQTTVPAAPWRDAFLSQIEQLKQPAFTLSSLHNISTASAPQLVPRARTVIYRGTWASLTPNPKNPAPLNPPAYETDLPTITTDARMHKVTELFPTAEQSSVGGPVEAVFWIPDSMTQWRIRGRVCMIGPDIDAPQGISTRDFLTPYMRRRGDVSSWSWSRELTAQFGNLSPFMRGTFRNPPPGTPISQSPGGGLGLGQTVEDLEDGVARENFRVLVIVPEEVDRVDLTDPERGRRWDYRLEGREWKERELWP</sequence>
<name>A0A179G0P7_METCM</name>
<gene>
    <name evidence="3" type="ORF">VFPPC_13493</name>
</gene>
<feature type="region of interest" description="Disordered" evidence="1">
    <location>
        <begin position="1"/>
        <end position="24"/>
    </location>
</feature>
<dbReference type="OrthoDB" id="5394411at2759"/>
<dbReference type="PANTHER" id="PTHR28243:SF1">
    <property type="entry name" value="PYRIDOXAMINE 5'-PHOSPHATE OXIDASE ALR4036 FAMILY FMN-BINDING DOMAIN-CONTAINING PROTEIN"/>
    <property type="match status" value="1"/>
</dbReference>
<protein>
    <submittedName>
        <fullName evidence="3">Zn(2)Cys(6) transcription factor</fullName>
    </submittedName>
</protein>
<dbReference type="KEGG" id="pchm:VFPPC_13493"/>
<dbReference type="InterPro" id="IPR012349">
    <property type="entry name" value="Split_barrel_FMN-bd"/>
</dbReference>
<evidence type="ECO:0000256" key="1">
    <source>
        <dbReference type="SAM" id="MobiDB-lite"/>
    </source>
</evidence>
<organism evidence="3 4">
    <name type="scientific">Pochonia chlamydosporia 170</name>
    <dbReference type="NCBI Taxonomy" id="1380566"/>
    <lineage>
        <taxon>Eukaryota</taxon>
        <taxon>Fungi</taxon>
        <taxon>Dikarya</taxon>
        <taxon>Ascomycota</taxon>
        <taxon>Pezizomycotina</taxon>
        <taxon>Sordariomycetes</taxon>
        <taxon>Hypocreomycetidae</taxon>
        <taxon>Hypocreales</taxon>
        <taxon>Clavicipitaceae</taxon>
        <taxon>Pochonia</taxon>
    </lineage>
</organism>
<dbReference type="Gene3D" id="2.30.110.10">
    <property type="entry name" value="Electron Transport, Fmn-binding Protein, Chain A"/>
    <property type="match status" value="1"/>
</dbReference>
<dbReference type="RefSeq" id="XP_018147804.1">
    <property type="nucleotide sequence ID" value="XM_018291268.1"/>
</dbReference>
<dbReference type="EMBL" id="LSBJ02000002">
    <property type="protein sequence ID" value="OAQ71267.1"/>
    <property type="molecule type" value="Genomic_DNA"/>
</dbReference>
<dbReference type="Proteomes" id="UP000078397">
    <property type="component" value="Unassembled WGS sequence"/>
</dbReference>
<dbReference type="GeneID" id="28855262"/>
<keyword evidence="4" id="KW-1185">Reference proteome</keyword>
<dbReference type="AlphaFoldDB" id="A0A179G0P7"/>
<feature type="domain" description="Pyridoxamine 5'-phosphate oxidase Alr4036 family FMN-binding" evidence="2">
    <location>
        <begin position="64"/>
        <end position="183"/>
    </location>
</feature>
<dbReference type="PANTHER" id="PTHR28243">
    <property type="entry name" value="AGL049CP"/>
    <property type="match status" value="1"/>
</dbReference>
<evidence type="ECO:0000259" key="2">
    <source>
        <dbReference type="Pfam" id="PF12766"/>
    </source>
</evidence>
<dbReference type="STRING" id="1380566.A0A179G0P7"/>
<reference evidence="3 4" key="1">
    <citation type="journal article" date="2016" name="PLoS Pathog.">
        <title>Biosynthesis of antibiotic leucinostatins in bio-control fungus Purpureocillium lilacinum and their inhibition on phytophthora revealed by genome mining.</title>
        <authorList>
            <person name="Wang G."/>
            <person name="Liu Z."/>
            <person name="Lin R."/>
            <person name="Li E."/>
            <person name="Mao Z."/>
            <person name="Ling J."/>
            <person name="Yang Y."/>
            <person name="Yin W.B."/>
            <person name="Xie B."/>
        </authorList>
    </citation>
    <scope>NUCLEOTIDE SEQUENCE [LARGE SCALE GENOMIC DNA]</scope>
    <source>
        <strain evidence="3">170</strain>
    </source>
</reference>
<comment type="caution">
    <text evidence="3">The sequence shown here is derived from an EMBL/GenBank/DDBJ whole genome shotgun (WGS) entry which is preliminary data.</text>
</comment>